<comment type="similarity">
    <text evidence="2">Belongs to the class-I pyridoxal-phosphate-dependent aminotransferase family.</text>
</comment>
<comment type="cofactor">
    <cofactor evidence="1">
        <name>pyridoxal 5'-phosphate</name>
        <dbReference type="ChEBI" id="CHEBI:597326"/>
    </cofactor>
</comment>
<dbReference type="InterPro" id="IPR015424">
    <property type="entry name" value="PyrdxlP-dep_Trfase"/>
</dbReference>
<dbReference type="InterPro" id="IPR050859">
    <property type="entry name" value="Class-I_PLP-dep_aminotransf"/>
</dbReference>
<feature type="domain" description="Aminotransferase class I/classII large" evidence="7">
    <location>
        <begin position="39"/>
        <end position="384"/>
    </location>
</feature>
<evidence type="ECO:0000256" key="2">
    <source>
        <dbReference type="ARBA" id="ARBA00007441"/>
    </source>
</evidence>
<dbReference type="CDD" id="cd00609">
    <property type="entry name" value="AAT_like"/>
    <property type="match status" value="1"/>
</dbReference>
<dbReference type="InterPro" id="IPR015421">
    <property type="entry name" value="PyrdxlP-dep_Trfase_major"/>
</dbReference>
<dbReference type="AlphaFoldDB" id="A0A428MWP9"/>
<evidence type="ECO:0000256" key="3">
    <source>
        <dbReference type="ARBA" id="ARBA00011738"/>
    </source>
</evidence>
<evidence type="ECO:0000259" key="7">
    <source>
        <dbReference type="Pfam" id="PF00155"/>
    </source>
</evidence>
<evidence type="ECO:0000313" key="8">
    <source>
        <dbReference type="EMBL" id="RSL30557.1"/>
    </source>
</evidence>
<dbReference type="GO" id="GO:0030170">
    <property type="term" value="F:pyridoxal phosphate binding"/>
    <property type="evidence" value="ECO:0007669"/>
    <property type="project" value="InterPro"/>
</dbReference>
<name>A0A428MWP9_9BACI</name>
<reference evidence="8 9" key="1">
    <citation type="submission" date="2018-10" db="EMBL/GenBank/DDBJ databases">
        <title>Draft genome sequence of Bacillus salarius IM0101, isolated from a hypersaline soil in Inner Mongolia, China.</title>
        <authorList>
            <person name="Yamprayoonswat W."/>
            <person name="Boonvisut S."/>
            <person name="Jumpathong W."/>
            <person name="Sittihan S."/>
            <person name="Ruangsuj P."/>
            <person name="Wanthongcharoen S."/>
            <person name="Thongpramul N."/>
            <person name="Pimmason S."/>
            <person name="Yu B."/>
            <person name="Yasawong M."/>
        </authorList>
    </citation>
    <scope>NUCLEOTIDE SEQUENCE [LARGE SCALE GENOMIC DNA]</scope>
    <source>
        <strain evidence="8 9">IM0101</strain>
    </source>
</reference>
<dbReference type="Proteomes" id="UP000275076">
    <property type="component" value="Unassembled WGS sequence"/>
</dbReference>
<evidence type="ECO:0000313" key="9">
    <source>
        <dbReference type="Proteomes" id="UP000275076"/>
    </source>
</evidence>
<keyword evidence="6" id="KW-0663">Pyridoxal phosphate</keyword>
<dbReference type="OrthoDB" id="9802328at2"/>
<gene>
    <name evidence="8" type="ORF">D7Z54_25320</name>
</gene>
<evidence type="ECO:0000256" key="4">
    <source>
        <dbReference type="ARBA" id="ARBA00022576"/>
    </source>
</evidence>
<keyword evidence="5 8" id="KW-0808">Transferase</keyword>
<dbReference type="Gene3D" id="3.90.1150.10">
    <property type="entry name" value="Aspartate Aminotransferase, domain 1"/>
    <property type="match status" value="1"/>
</dbReference>
<dbReference type="GO" id="GO:0008483">
    <property type="term" value="F:transaminase activity"/>
    <property type="evidence" value="ECO:0007669"/>
    <property type="project" value="UniProtKB-KW"/>
</dbReference>
<evidence type="ECO:0000256" key="6">
    <source>
        <dbReference type="ARBA" id="ARBA00022898"/>
    </source>
</evidence>
<keyword evidence="9" id="KW-1185">Reference proteome</keyword>
<dbReference type="RefSeq" id="WP_125560348.1">
    <property type="nucleotide sequence ID" value="NZ_RBVX01000035.1"/>
</dbReference>
<sequence>MKYGFAKRVNHMKSSAVRDILKVVNQGNVISFAGGLPDEKLFPVQEVRCAFDKALSEEPKVLQYGETEGIPGLREKLSERMEAKGISRYPENILVTSGSQQAIDLFARVMFNPGDIILTENPTYLAALQVFQSYEVNIVPVDSDEEGMTQVDLEKKIQQLKPKCIYIVPTYSNPEGKMWSLERRKQLLRLAEKYHTIVFEDDPYGDIQFDESENVPPLAAMDDNKYVVYTSTFSKTVVPAMRTGWITGPYQIIRMMAQAKQATDLHTNSLSQHALIALMEEFDLDEHIRTLRHAYKERMLVMKDIFDKADDLKIQYTEPKGGMFFWVSMPEEVNTTALLNEAVSNGVAFVPGTPFYVNQPAQHTMRLNFTNAEPDMIEEGMKRLIDVMKNRRGLDETK</sequence>
<organism evidence="8 9">
    <name type="scientific">Salibacterium salarium</name>
    <dbReference type="NCBI Taxonomy" id="284579"/>
    <lineage>
        <taxon>Bacteria</taxon>
        <taxon>Bacillati</taxon>
        <taxon>Bacillota</taxon>
        <taxon>Bacilli</taxon>
        <taxon>Bacillales</taxon>
        <taxon>Bacillaceae</taxon>
    </lineage>
</organism>
<comment type="subunit">
    <text evidence="3">Homodimer.</text>
</comment>
<dbReference type="PANTHER" id="PTHR42790">
    <property type="entry name" value="AMINOTRANSFERASE"/>
    <property type="match status" value="1"/>
</dbReference>
<dbReference type="EMBL" id="RBVX01000035">
    <property type="protein sequence ID" value="RSL30557.1"/>
    <property type="molecule type" value="Genomic_DNA"/>
</dbReference>
<keyword evidence="4 8" id="KW-0032">Aminotransferase</keyword>
<protein>
    <submittedName>
        <fullName evidence="8">PLP-dependent aminotransferase family protein</fullName>
    </submittedName>
</protein>
<dbReference type="InterPro" id="IPR015422">
    <property type="entry name" value="PyrdxlP-dep_Trfase_small"/>
</dbReference>
<dbReference type="Gene3D" id="3.40.640.10">
    <property type="entry name" value="Type I PLP-dependent aspartate aminotransferase-like (Major domain)"/>
    <property type="match status" value="1"/>
</dbReference>
<comment type="caution">
    <text evidence="8">The sequence shown here is derived from an EMBL/GenBank/DDBJ whole genome shotgun (WGS) entry which is preliminary data.</text>
</comment>
<dbReference type="FunFam" id="3.40.640.10:FF:000053">
    <property type="entry name" value="Aminotransferase, class I"/>
    <property type="match status" value="1"/>
</dbReference>
<evidence type="ECO:0000256" key="1">
    <source>
        <dbReference type="ARBA" id="ARBA00001933"/>
    </source>
</evidence>
<accession>A0A428MWP9</accession>
<evidence type="ECO:0000256" key="5">
    <source>
        <dbReference type="ARBA" id="ARBA00022679"/>
    </source>
</evidence>
<dbReference type="SUPFAM" id="SSF53383">
    <property type="entry name" value="PLP-dependent transferases"/>
    <property type="match status" value="1"/>
</dbReference>
<dbReference type="PANTHER" id="PTHR42790:SF19">
    <property type="entry name" value="KYNURENINE_ALPHA-AMINOADIPATE AMINOTRANSFERASE, MITOCHONDRIAL"/>
    <property type="match status" value="1"/>
</dbReference>
<dbReference type="InterPro" id="IPR004839">
    <property type="entry name" value="Aminotransferase_I/II_large"/>
</dbReference>
<proteinExistence type="inferred from homology"/>
<dbReference type="GO" id="GO:1901605">
    <property type="term" value="P:alpha-amino acid metabolic process"/>
    <property type="evidence" value="ECO:0007669"/>
    <property type="project" value="TreeGrafter"/>
</dbReference>
<dbReference type="Pfam" id="PF00155">
    <property type="entry name" value="Aminotran_1_2"/>
    <property type="match status" value="1"/>
</dbReference>